<dbReference type="GO" id="GO:0022857">
    <property type="term" value="F:transmembrane transporter activity"/>
    <property type="evidence" value="ECO:0007669"/>
    <property type="project" value="InterPro"/>
</dbReference>
<feature type="transmembrane region" description="Helical" evidence="4">
    <location>
        <begin position="256"/>
        <end position="277"/>
    </location>
</feature>
<evidence type="ECO:0000256" key="4">
    <source>
        <dbReference type="SAM" id="Phobius"/>
    </source>
</evidence>
<feature type="domain" description="Major facilitator superfamily (MFS) profile" evidence="5">
    <location>
        <begin position="297"/>
        <end position="539"/>
    </location>
</feature>
<dbReference type="FunFam" id="1.20.1250.20:FF:000314">
    <property type="entry name" value="Transporter, MFS superfamily"/>
    <property type="match status" value="1"/>
</dbReference>
<dbReference type="EMBL" id="UGUW01000004">
    <property type="protein sequence ID" value="SUD60833.1"/>
    <property type="molecule type" value="Genomic_DNA"/>
</dbReference>
<feature type="transmembrane region" description="Helical" evidence="4">
    <location>
        <begin position="387"/>
        <end position="411"/>
    </location>
</feature>
<feature type="transmembrane region" description="Helical" evidence="4">
    <location>
        <begin position="298"/>
        <end position="321"/>
    </location>
</feature>
<feature type="transmembrane region" description="Helical" evidence="4">
    <location>
        <begin position="171"/>
        <end position="189"/>
    </location>
</feature>
<evidence type="ECO:0000256" key="1">
    <source>
        <dbReference type="ARBA" id="ARBA00022692"/>
    </source>
</evidence>
<proteinExistence type="predicted"/>
<dbReference type="GO" id="GO:0005886">
    <property type="term" value="C:plasma membrane"/>
    <property type="evidence" value="ECO:0007669"/>
    <property type="project" value="TreeGrafter"/>
</dbReference>
<dbReference type="PANTHER" id="PTHR23521:SF3">
    <property type="entry name" value="MFS TRANSPORTER"/>
    <property type="match status" value="1"/>
</dbReference>
<gene>
    <name evidence="6" type="primary">ycaD_3</name>
    <name evidence="6" type="ORF">NCTC10860_03189</name>
</gene>
<feature type="transmembrane region" description="Helical" evidence="4">
    <location>
        <begin position="333"/>
        <end position="351"/>
    </location>
</feature>
<evidence type="ECO:0000313" key="6">
    <source>
        <dbReference type="EMBL" id="SUD60833.1"/>
    </source>
</evidence>
<dbReference type="InterPro" id="IPR036259">
    <property type="entry name" value="MFS_trans_sf"/>
</dbReference>
<name>A0A379K846_ECTOL</name>
<accession>A0A379K846</accession>
<dbReference type="SUPFAM" id="SSF103473">
    <property type="entry name" value="MFS general substrate transporter"/>
    <property type="match status" value="1"/>
</dbReference>
<organism evidence="6 7">
    <name type="scientific">Ectopseudomonas oleovorans</name>
    <name type="common">Pseudomonas oleovorans</name>
    <dbReference type="NCBI Taxonomy" id="301"/>
    <lineage>
        <taxon>Bacteria</taxon>
        <taxon>Pseudomonadati</taxon>
        <taxon>Pseudomonadota</taxon>
        <taxon>Gammaproteobacteria</taxon>
        <taxon>Pseudomonadales</taxon>
        <taxon>Pseudomonadaceae</taxon>
        <taxon>Ectopseudomonas</taxon>
    </lineage>
</organism>
<keyword evidence="3 4" id="KW-0472">Membrane</keyword>
<keyword evidence="1 4" id="KW-0812">Transmembrane</keyword>
<feature type="transmembrane region" description="Helical" evidence="4">
    <location>
        <begin position="448"/>
        <end position="467"/>
    </location>
</feature>
<keyword evidence="2 4" id="KW-1133">Transmembrane helix</keyword>
<evidence type="ECO:0000256" key="2">
    <source>
        <dbReference type="ARBA" id="ARBA00022989"/>
    </source>
</evidence>
<protein>
    <submittedName>
        <fullName evidence="6">Major facilitator superfamily transporter</fullName>
    </submittedName>
</protein>
<feature type="transmembrane region" description="Helical" evidence="4">
    <location>
        <begin position="195"/>
        <end position="217"/>
    </location>
</feature>
<feature type="transmembrane region" description="Helical" evidence="4">
    <location>
        <begin position="363"/>
        <end position="381"/>
    </location>
</feature>
<dbReference type="PANTHER" id="PTHR23521">
    <property type="entry name" value="TRANSPORTER MFS SUPERFAMILY"/>
    <property type="match status" value="1"/>
</dbReference>
<evidence type="ECO:0000313" key="7">
    <source>
        <dbReference type="Proteomes" id="UP000254084"/>
    </source>
</evidence>
<dbReference type="InterPro" id="IPR011701">
    <property type="entry name" value="MFS"/>
</dbReference>
<dbReference type="Gene3D" id="1.20.1250.20">
    <property type="entry name" value="MFS general substrate transporter like domains"/>
    <property type="match status" value="2"/>
</dbReference>
<feature type="transmembrane region" description="Helical" evidence="4">
    <location>
        <begin position="139"/>
        <end position="159"/>
    </location>
</feature>
<reference evidence="6 7" key="1">
    <citation type="submission" date="2018-06" db="EMBL/GenBank/DDBJ databases">
        <authorList>
            <consortium name="Pathogen Informatics"/>
            <person name="Doyle S."/>
        </authorList>
    </citation>
    <scope>NUCLEOTIDE SEQUENCE [LARGE SCALE GENOMIC DNA]</scope>
    <source>
        <strain evidence="6 7">NCTC10860</strain>
    </source>
</reference>
<evidence type="ECO:0000256" key="3">
    <source>
        <dbReference type="ARBA" id="ARBA00023136"/>
    </source>
</evidence>
<dbReference type="Pfam" id="PF07690">
    <property type="entry name" value="MFS_1"/>
    <property type="match status" value="1"/>
</dbReference>
<dbReference type="FunFam" id="1.20.1250.20:FF:000327">
    <property type="entry name" value="Transporter, MFS superfamily"/>
    <property type="match status" value="1"/>
</dbReference>
<sequence length="539" mass="58557">MSHLYKACLPALPGSCRGGSANLRLAGCDPWSLEEQEELRLRCTLCGASERLNRDELAIELFVFQGIESCIARTPQGRRPSRAGPPPFPVSVHKELYPSMRLIWKSFRSLYFATLLMLLGSGLLSTYLALRLADTVDGLWVGALMAANYFGLVLGGKLGHRLIGRVGHIRAYVACAGVVTAAVLGHGLIEWLPFWLFLRMLVGLGMMCQYMVIESWLNEQAEATQRGLVFSGYMGASYLGLILGQLALVVHPTLGLELLMLVALCFALCLVPVALTRRLHPAPLHPAPLELRFFLSRVPLSLTAIAVAGLLIGSFYGLAPLYATRMGLSTEQVGLFMGSCILAGLLVQWPLGWLSDRHDRVRLIRGCSVLLLLAALPLAALPQVFLGLLFGVGFLVSMMQFSLYPLAVALANDHVEPERRVSLTAMLLVTFGVGACIGPLLAGVLMRFYGANMLYVFVSVCALILVWRIRPEVVTHQHQVDDAPLQHMAMPGNVTSSPLVAALDPRVDEQAVQEQMQEPAVAAAAAAAQEEQQKTQAAQ</sequence>
<dbReference type="CDD" id="cd17477">
    <property type="entry name" value="MFS_YcaD_like"/>
    <property type="match status" value="1"/>
</dbReference>
<feature type="transmembrane region" description="Helical" evidence="4">
    <location>
        <begin position="423"/>
        <end position="442"/>
    </location>
</feature>
<dbReference type="InterPro" id="IPR020846">
    <property type="entry name" value="MFS_dom"/>
</dbReference>
<evidence type="ECO:0000259" key="5">
    <source>
        <dbReference type="PROSITE" id="PS50850"/>
    </source>
</evidence>
<dbReference type="AlphaFoldDB" id="A0A379K846"/>
<feature type="transmembrane region" description="Helical" evidence="4">
    <location>
        <begin position="229"/>
        <end position="250"/>
    </location>
</feature>
<dbReference type="Proteomes" id="UP000254084">
    <property type="component" value="Unassembled WGS sequence"/>
</dbReference>
<feature type="transmembrane region" description="Helical" evidence="4">
    <location>
        <begin position="110"/>
        <end position="133"/>
    </location>
</feature>
<dbReference type="InterPro" id="IPR047200">
    <property type="entry name" value="MFS_YcaD-like"/>
</dbReference>
<dbReference type="PROSITE" id="PS50850">
    <property type="entry name" value="MFS"/>
    <property type="match status" value="1"/>
</dbReference>